<accession>A0A8S5UUB2</accession>
<organism evidence="2">
    <name type="scientific">Siphoviridae sp. ctpyK9</name>
    <dbReference type="NCBI Taxonomy" id="2825679"/>
    <lineage>
        <taxon>Viruses</taxon>
        <taxon>Duplodnaviria</taxon>
        <taxon>Heunggongvirae</taxon>
        <taxon>Uroviricota</taxon>
        <taxon>Caudoviricetes</taxon>
    </lineage>
</organism>
<reference evidence="2" key="1">
    <citation type="journal article" date="2021" name="Proc. Natl. Acad. Sci. U.S.A.">
        <title>A Catalog of Tens of Thousands of Viruses from Human Metagenomes Reveals Hidden Associations with Chronic Diseases.</title>
        <authorList>
            <person name="Tisza M.J."/>
            <person name="Buck C.B."/>
        </authorList>
    </citation>
    <scope>NUCLEOTIDE SEQUENCE</scope>
    <source>
        <strain evidence="2">CtpyK9</strain>
    </source>
</reference>
<name>A0A8S5UUB2_9CAUD</name>
<evidence type="ECO:0000256" key="1">
    <source>
        <dbReference type="SAM" id="MobiDB-lite"/>
    </source>
</evidence>
<evidence type="ECO:0000313" key="2">
    <source>
        <dbReference type="EMBL" id="DAF97958.1"/>
    </source>
</evidence>
<sequence length="128" mass="14651">MISGLRKAPQQPSPPREQRLRVLLQAEHEQPQPVGLPLRNRSLLEQLLPVRLQNVHTLRQVPDRCLQRVHTAVGGPLRTGEHPRHPACNRQPDRPPRLNRNGGHINLAHEHSYQSYAHDRTMKVSPGR</sequence>
<protein>
    <submittedName>
        <fullName evidence="2">Uncharacterized protein</fullName>
    </submittedName>
</protein>
<dbReference type="EMBL" id="BK016139">
    <property type="protein sequence ID" value="DAF97958.1"/>
    <property type="molecule type" value="Genomic_DNA"/>
</dbReference>
<proteinExistence type="predicted"/>
<feature type="region of interest" description="Disordered" evidence="1">
    <location>
        <begin position="74"/>
        <end position="104"/>
    </location>
</feature>